<organism evidence="3 4">
    <name type="scientific">Coniochaeta pulveracea</name>
    <dbReference type="NCBI Taxonomy" id="177199"/>
    <lineage>
        <taxon>Eukaryota</taxon>
        <taxon>Fungi</taxon>
        <taxon>Dikarya</taxon>
        <taxon>Ascomycota</taxon>
        <taxon>Pezizomycotina</taxon>
        <taxon>Sordariomycetes</taxon>
        <taxon>Sordariomycetidae</taxon>
        <taxon>Coniochaetales</taxon>
        <taxon>Coniochaetaceae</taxon>
        <taxon>Coniochaeta</taxon>
    </lineage>
</organism>
<evidence type="ECO:0000313" key="3">
    <source>
        <dbReference type="EMBL" id="RKU48460.1"/>
    </source>
</evidence>
<reference evidence="3 4" key="1">
    <citation type="submission" date="2018-08" db="EMBL/GenBank/DDBJ databases">
        <title>Draft genome of the lignicolous fungus Coniochaeta pulveracea.</title>
        <authorList>
            <person name="Borstlap C.J."/>
            <person name="De Witt R.N."/>
            <person name="Botha A."/>
            <person name="Volschenk H."/>
        </authorList>
    </citation>
    <scope>NUCLEOTIDE SEQUENCE [LARGE SCALE GENOMIC DNA]</scope>
    <source>
        <strain evidence="3 4">CAB683</strain>
    </source>
</reference>
<dbReference type="Proteomes" id="UP000275385">
    <property type="component" value="Unassembled WGS sequence"/>
</dbReference>
<comment type="caution">
    <text evidence="3">The sequence shown here is derived from an EMBL/GenBank/DDBJ whole genome shotgun (WGS) entry which is preliminary data.</text>
</comment>
<dbReference type="EMBL" id="QVQW01000004">
    <property type="protein sequence ID" value="RKU48460.1"/>
    <property type="molecule type" value="Genomic_DNA"/>
</dbReference>
<dbReference type="Pfam" id="PF14856">
    <property type="entry name" value="Hce2"/>
    <property type="match status" value="1"/>
</dbReference>
<evidence type="ECO:0000256" key="1">
    <source>
        <dbReference type="SAM" id="SignalP"/>
    </source>
</evidence>
<evidence type="ECO:0000313" key="4">
    <source>
        <dbReference type="Proteomes" id="UP000275385"/>
    </source>
</evidence>
<accession>A0A420YKR1</accession>
<gene>
    <name evidence="3" type="ORF">DL546_002720</name>
</gene>
<keyword evidence="4" id="KW-1185">Reference proteome</keyword>
<dbReference type="STRING" id="177199.A0A420YKR1"/>
<name>A0A420YKR1_9PEZI</name>
<sequence length="211" mass="23203">MLAILKLAWFVLLLASTEALTPVTTGLSITTFTSFQTKTLPAVVRTQTQTTTRTTLIPPPPPPPLPPLRYPFPIDVGNLDNKCQNSTFIDETSNGSPLASDCMVIVSNIRAGGTWRVEDVLGYEHQLVQYGTCAYAVRPGEEQWGHLGAYYKLGNEDIMHTIVDAANMFASADTGRLGASGRMHCENGADQWLKTINWRIFRNGDPVRKHG</sequence>
<feature type="domain" description="Ecp2 effector protein-like" evidence="2">
    <location>
        <begin position="82"/>
        <end position="185"/>
    </location>
</feature>
<dbReference type="AlphaFoldDB" id="A0A420YKR1"/>
<evidence type="ECO:0000259" key="2">
    <source>
        <dbReference type="Pfam" id="PF14856"/>
    </source>
</evidence>
<dbReference type="OrthoDB" id="73875at2759"/>
<feature type="chain" id="PRO_5019571062" description="Ecp2 effector protein-like domain-containing protein" evidence="1">
    <location>
        <begin position="20"/>
        <end position="211"/>
    </location>
</feature>
<keyword evidence="1" id="KW-0732">Signal</keyword>
<dbReference type="InterPro" id="IPR029226">
    <property type="entry name" value="Ecp2-like"/>
</dbReference>
<proteinExistence type="predicted"/>
<feature type="signal peptide" evidence="1">
    <location>
        <begin position="1"/>
        <end position="19"/>
    </location>
</feature>
<protein>
    <recommendedName>
        <fullName evidence="2">Ecp2 effector protein-like domain-containing protein</fullName>
    </recommendedName>
</protein>